<evidence type="ECO:0000313" key="1">
    <source>
        <dbReference type="EMBL" id="MDH6222986.1"/>
    </source>
</evidence>
<dbReference type="RefSeq" id="WP_348538997.1">
    <property type="nucleotide sequence ID" value="NZ_JARXVH010000061.1"/>
</dbReference>
<proteinExistence type="predicted"/>
<dbReference type="InterPro" id="IPR011067">
    <property type="entry name" value="Plasmid_toxin/cell-grow_inhib"/>
</dbReference>
<dbReference type="Gene3D" id="2.30.30.110">
    <property type="match status" value="1"/>
</dbReference>
<accession>A0ABT6M4R8</accession>
<gene>
    <name evidence="1" type="ORF">M2283_010338</name>
</gene>
<name>A0ABT6M4R8_9ACTN</name>
<dbReference type="EMBL" id="JARXVH010000061">
    <property type="protein sequence ID" value="MDH6222986.1"/>
    <property type="molecule type" value="Genomic_DNA"/>
</dbReference>
<sequence length="151" mass="16019">MITGGRSRLLTGPDQQHYDLWLEQAAAEGATRARRPVSGGHMRRGEVWWADFDEQRAVVLLSGEEASGFLAMQVVAPAGADLSGVAVEVAVGASEGLPLEGVLRVALPRPDLIPCTWLVTLAREDLIGQAGVLPSAKLSEIEEALRLGGLK</sequence>
<dbReference type="GO" id="GO:0016787">
    <property type="term" value="F:hydrolase activity"/>
    <property type="evidence" value="ECO:0007669"/>
    <property type="project" value="UniProtKB-KW"/>
</dbReference>
<organism evidence="1 2">
    <name type="scientific">Streptomyces pseudovenezuelae</name>
    <dbReference type="NCBI Taxonomy" id="67350"/>
    <lineage>
        <taxon>Bacteria</taxon>
        <taxon>Bacillati</taxon>
        <taxon>Actinomycetota</taxon>
        <taxon>Actinomycetes</taxon>
        <taxon>Kitasatosporales</taxon>
        <taxon>Streptomycetaceae</taxon>
        <taxon>Streptomyces</taxon>
        <taxon>Streptomyces aurantiacus group</taxon>
    </lineage>
</organism>
<keyword evidence="2" id="KW-1185">Reference proteome</keyword>
<comment type="caution">
    <text evidence="1">The sequence shown here is derived from an EMBL/GenBank/DDBJ whole genome shotgun (WGS) entry which is preliminary data.</text>
</comment>
<dbReference type="SUPFAM" id="SSF50118">
    <property type="entry name" value="Cell growth inhibitor/plasmid maintenance toxic component"/>
    <property type="match status" value="1"/>
</dbReference>
<protein>
    <submittedName>
        <fullName evidence="1">mRNA interferase MazF</fullName>
        <ecNumber evidence="1">3.1.-.-</ecNumber>
    </submittedName>
</protein>
<evidence type="ECO:0000313" key="2">
    <source>
        <dbReference type="Proteomes" id="UP001160499"/>
    </source>
</evidence>
<keyword evidence="1" id="KW-0378">Hydrolase</keyword>
<reference evidence="1 2" key="1">
    <citation type="submission" date="2023-04" db="EMBL/GenBank/DDBJ databases">
        <title>Forest soil microbial communities from Buena Vista Peninsula, Colon Province, Panama.</title>
        <authorList>
            <person name="Bouskill N."/>
        </authorList>
    </citation>
    <scope>NUCLEOTIDE SEQUENCE [LARGE SCALE GENOMIC DNA]</scope>
    <source>
        <strain evidence="1 2">GGS1</strain>
    </source>
</reference>
<dbReference type="Proteomes" id="UP001160499">
    <property type="component" value="Unassembled WGS sequence"/>
</dbReference>
<dbReference type="EC" id="3.1.-.-" evidence="1"/>